<evidence type="ECO:0000313" key="2">
    <source>
        <dbReference type="EMBL" id="DAF63788.1"/>
    </source>
</evidence>
<protein>
    <submittedName>
        <fullName evidence="2">Uncharacterized protein</fullName>
    </submittedName>
</protein>
<feature type="coiled-coil region" evidence="1">
    <location>
        <begin position="58"/>
        <end position="85"/>
    </location>
</feature>
<accession>A0A8S5TKE6</accession>
<evidence type="ECO:0000256" key="1">
    <source>
        <dbReference type="SAM" id="Coils"/>
    </source>
</evidence>
<reference evidence="2" key="1">
    <citation type="journal article" date="2021" name="Proc. Natl. Acad. Sci. U.S.A.">
        <title>A Catalog of Tens of Thousands of Viruses from Human Metagenomes Reveals Hidden Associations with Chronic Diseases.</title>
        <authorList>
            <person name="Tisza M.J."/>
            <person name="Buck C.B."/>
        </authorList>
    </citation>
    <scope>NUCLEOTIDE SEQUENCE</scope>
    <source>
        <strain evidence="2">Ctz6O13</strain>
    </source>
</reference>
<sequence>MAVMVKIGIPYNIKVLLMRSDKERNRLADLAYQKYRDRFNSLPLEVRKASGPDVFTRLSEVEIMLREARSLVKTLEDRKRHLQETAIHSELTIQDCKQFSDSI</sequence>
<dbReference type="EMBL" id="BK032843">
    <property type="protein sequence ID" value="DAF63788.1"/>
    <property type="molecule type" value="Genomic_DNA"/>
</dbReference>
<proteinExistence type="predicted"/>
<keyword evidence="1" id="KW-0175">Coiled coil</keyword>
<name>A0A8S5TKE6_9CAUD</name>
<organism evidence="2">
    <name type="scientific">Podoviridae sp. ctz6O13</name>
    <dbReference type="NCBI Taxonomy" id="2827757"/>
    <lineage>
        <taxon>Viruses</taxon>
        <taxon>Duplodnaviria</taxon>
        <taxon>Heunggongvirae</taxon>
        <taxon>Uroviricota</taxon>
        <taxon>Caudoviricetes</taxon>
    </lineage>
</organism>